<dbReference type="PATRIC" id="fig|857265.3.peg.89"/>
<dbReference type="InterPro" id="IPR001431">
    <property type="entry name" value="Pept_M16_Zn_BS"/>
</dbReference>
<dbReference type="STRING" id="857265.WG78_00420"/>
<gene>
    <name evidence="12" type="primary">ptrA</name>
    <name evidence="12" type="ORF">WG78_00420</name>
</gene>
<dbReference type="RefSeq" id="WP_053935811.1">
    <property type="nucleotide sequence ID" value="NZ_LAQT01000001.1"/>
</dbReference>
<feature type="signal peptide" evidence="9">
    <location>
        <begin position="1"/>
        <end position="21"/>
    </location>
</feature>
<dbReference type="InterPro" id="IPR007863">
    <property type="entry name" value="Peptidase_M16_C"/>
</dbReference>
<dbReference type="PANTHER" id="PTHR43690">
    <property type="entry name" value="NARDILYSIN"/>
    <property type="match status" value="1"/>
</dbReference>
<dbReference type="InterPro" id="IPR011249">
    <property type="entry name" value="Metalloenz_LuxS/M16"/>
</dbReference>
<comment type="cofactor">
    <cofactor evidence="1">
        <name>Zn(2+)</name>
        <dbReference type="ChEBI" id="CHEBI:29105"/>
    </cofactor>
</comment>
<dbReference type="AlphaFoldDB" id="A0A0N1JTN8"/>
<evidence type="ECO:0000313" key="13">
    <source>
        <dbReference type="Proteomes" id="UP000037939"/>
    </source>
</evidence>
<comment type="similarity">
    <text evidence="2 8">Belongs to the peptidase M16 family.</text>
</comment>
<evidence type="ECO:0000256" key="5">
    <source>
        <dbReference type="ARBA" id="ARBA00022801"/>
    </source>
</evidence>
<dbReference type="EMBL" id="LAQT01000001">
    <property type="protein sequence ID" value="KPC55077.1"/>
    <property type="molecule type" value="Genomic_DNA"/>
</dbReference>
<evidence type="ECO:0000256" key="4">
    <source>
        <dbReference type="ARBA" id="ARBA00022723"/>
    </source>
</evidence>
<dbReference type="Gene3D" id="3.30.830.10">
    <property type="entry name" value="Metalloenzyme, LuxS/M16 peptidase-like"/>
    <property type="match status" value="4"/>
</dbReference>
<dbReference type="PROSITE" id="PS00143">
    <property type="entry name" value="INSULINASE"/>
    <property type="match status" value="1"/>
</dbReference>
<dbReference type="GO" id="GO:0046872">
    <property type="term" value="F:metal ion binding"/>
    <property type="evidence" value="ECO:0007669"/>
    <property type="project" value="UniProtKB-KW"/>
</dbReference>
<keyword evidence="3 12" id="KW-0645">Protease</keyword>
<accession>A0A0N1JTN8</accession>
<feature type="chain" id="PRO_5005875153" evidence="9">
    <location>
        <begin position="22"/>
        <end position="941"/>
    </location>
</feature>
<keyword evidence="4" id="KW-0479">Metal-binding</keyword>
<dbReference type="InterPro" id="IPR011765">
    <property type="entry name" value="Pept_M16_N"/>
</dbReference>
<protein>
    <submittedName>
        <fullName evidence="12">Protease 3</fullName>
        <ecNumber evidence="12">3.4.24.55</ecNumber>
    </submittedName>
</protein>
<evidence type="ECO:0000259" key="10">
    <source>
        <dbReference type="Pfam" id="PF00675"/>
    </source>
</evidence>
<keyword evidence="9" id="KW-0732">Signal</keyword>
<keyword evidence="6" id="KW-0862">Zinc</keyword>
<dbReference type="Pfam" id="PF00675">
    <property type="entry name" value="Peptidase_M16"/>
    <property type="match status" value="1"/>
</dbReference>
<keyword evidence="7" id="KW-0482">Metalloprotease</keyword>
<dbReference type="GO" id="GO:0006508">
    <property type="term" value="P:proteolysis"/>
    <property type="evidence" value="ECO:0007669"/>
    <property type="project" value="UniProtKB-KW"/>
</dbReference>
<dbReference type="SUPFAM" id="SSF63411">
    <property type="entry name" value="LuxS/MPP-like metallohydrolase"/>
    <property type="match status" value="4"/>
</dbReference>
<feature type="domain" description="Peptidase M16 C-terminal" evidence="11">
    <location>
        <begin position="213"/>
        <end position="394"/>
    </location>
</feature>
<keyword evidence="13" id="KW-1185">Reference proteome</keyword>
<dbReference type="Proteomes" id="UP000037939">
    <property type="component" value="Unassembled WGS sequence"/>
</dbReference>
<feature type="domain" description="Peptidase M16 N-terminal" evidence="10">
    <location>
        <begin position="54"/>
        <end position="178"/>
    </location>
</feature>
<dbReference type="OrthoDB" id="9811314at2"/>
<dbReference type="InterPro" id="IPR050626">
    <property type="entry name" value="Peptidase_M16"/>
</dbReference>
<evidence type="ECO:0000313" key="12">
    <source>
        <dbReference type="EMBL" id="KPC55077.1"/>
    </source>
</evidence>
<reference evidence="12 13" key="1">
    <citation type="submission" date="2015-07" db="EMBL/GenBank/DDBJ databases">
        <title>Draft genome sequence of the Amantichitinum ursilacus IGB-41, a new chitin-degrading bacterium.</title>
        <authorList>
            <person name="Kirstahler P."/>
            <person name="Guenther M."/>
            <person name="Grumaz C."/>
            <person name="Rupp S."/>
            <person name="Zibek S."/>
            <person name="Sohn K."/>
        </authorList>
    </citation>
    <scope>NUCLEOTIDE SEQUENCE [LARGE SCALE GENOMIC DNA]</scope>
    <source>
        <strain evidence="12 13">IGB-41</strain>
    </source>
</reference>
<name>A0A0N1JTN8_9NEIS</name>
<evidence type="ECO:0000259" key="11">
    <source>
        <dbReference type="Pfam" id="PF05193"/>
    </source>
</evidence>
<dbReference type="GO" id="GO:0004222">
    <property type="term" value="F:metalloendopeptidase activity"/>
    <property type="evidence" value="ECO:0007669"/>
    <property type="project" value="UniProtKB-EC"/>
</dbReference>
<evidence type="ECO:0000256" key="2">
    <source>
        <dbReference type="ARBA" id="ARBA00007261"/>
    </source>
</evidence>
<dbReference type="Pfam" id="PF05193">
    <property type="entry name" value="Peptidase_M16_C"/>
    <property type="match status" value="2"/>
</dbReference>
<evidence type="ECO:0000256" key="9">
    <source>
        <dbReference type="SAM" id="SignalP"/>
    </source>
</evidence>
<sequence length="941" mass="103074">MPLLHKLFAGSLLAASLSTFALPALTDFPQDHSDIKPDPAVTFGKLDNGIRYAILPNSEPKGRASLRLLVKAGSMNETDDQQGLAHFLEHMAFKGSTHYAPGTLVNYFQRLGMGMGSDANANTGFERTVYELELPDTKPETMTEGLQVFADFSGGLLLKPDQIEGERGVILSEKRARDSVSYRAYIAESKHLLPDSLLIKRMPIGQTDVIQKAQRERFADFYNTWYRPDRITVVAVGDFNPKSTIALINKEFGGIKARAPARADYEFGKVTPPSGVDIGYHYDAEAPTTNISIEALQPFPGLDKTQIRLNDVRMQLALDIVSRRLDILAHKDDAIISAGYVGVNDLMTETRVSSLEVTTKPENWQAALALAEQQLRQAWQYGFTADELRVAVANMRTSLQQAADTARTRRSPQLAGALTDALNDQNVFTSPQQDLALLTPLLNSITPEEALTAFRGAWTGGRKLFVSGNVKLDDAQAQINAAWKASTAAAVIAPAKDAAVEFPYTQFGNAPGKITAQKQVDDLAITQLTFANGVRVNIKKTPYEANTIRINARVGGGLLTEPAQKQPGLAYVADLAFRAGGLDKLSWDDLQTAMAGKQVGLEFGVGSDALEFSARTNTENLKLQLQLIAAYLTHAGYRPEALSAARKAIAQNAISLEHTPEGMLRSRIPRELASNDPRFGVPSRDEASARTLAELKAWLDPQLQHGPLEISLVGDLETPQVIQALSETLGALPARDAKPDYAEARKVKFPAPLTETLKVSTQIDRGVVFMVWPTPDALDVTVNRRFNLLSEIMRNRLWDTIRTQMGSSYSPTAFSQMSDTFTHYGMLGVMITVEPGAAPKVAEAVKGIAAELQKTGISDDELERARAPVLTDIRDSAQNNSYWLHVVLDGSQERPQRLDWARTRLSGYEHISKAEITAIIKQYLKPEDVSTFIVLPVAQAK</sequence>
<dbReference type="EC" id="3.4.24.55" evidence="12"/>
<keyword evidence="5 12" id="KW-0378">Hydrolase</keyword>
<comment type="caution">
    <text evidence="12">The sequence shown here is derived from an EMBL/GenBank/DDBJ whole genome shotgun (WGS) entry which is preliminary data.</text>
</comment>
<feature type="domain" description="Peptidase M16 C-terminal" evidence="11">
    <location>
        <begin position="704"/>
        <end position="867"/>
    </location>
</feature>
<organism evidence="12 13">
    <name type="scientific">Amantichitinum ursilacus</name>
    <dbReference type="NCBI Taxonomy" id="857265"/>
    <lineage>
        <taxon>Bacteria</taxon>
        <taxon>Pseudomonadati</taxon>
        <taxon>Pseudomonadota</taxon>
        <taxon>Betaproteobacteria</taxon>
        <taxon>Neisseriales</taxon>
        <taxon>Chitinibacteraceae</taxon>
        <taxon>Amantichitinum</taxon>
    </lineage>
</organism>
<evidence type="ECO:0000256" key="7">
    <source>
        <dbReference type="ARBA" id="ARBA00023049"/>
    </source>
</evidence>
<evidence type="ECO:0000256" key="6">
    <source>
        <dbReference type="ARBA" id="ARBA00022833"/>
    </source>
</evidence>
<dbReference type="PANTHER" id="PTHR43690:SF17">
    <property type="entry name" value="PROTEIN YHJJ"/>
    <property type="match status" value="1"/>
</dbReference>
<evidence type="ECO:0000256" key="3">
    <source>
        <dbReference type="ARBA" id="ARBA00022670"/>
    </source>
</evidence>
<proteinExistence type="inferred from homology"/>
<evidence type="ECO:0000256" key="8">
    <source>
        <dbReference type="RuleBase" id="RU004447"/>
    </source>
</evidence>
<evidence type="ECO:0000256" key="1">
    <source>
        <dbReference type="ARBA" id="ARBA00001947"/>
    </source>
</evidence>